<dbReference type="Proteomes" id="UP000694867">
    <property type="component" value="Unplaced"/>
</dbReference>
<dbReference type="RefSeq" id="XP_003744809.1">
    <property type="nucleotide sequence ID" value="XM_003744761.2"/>
</dbReference>
<sequence length="206" mass="23935">MFEECCQNDMKSWFEKHIQRMEDELRSRNCYVNVDPQRSQRVFEEIFMSSSPRSPASFQENDEPRVLCELRTTPDRFAPEDVSVTVRDREVSVHASKKVLFDDGYSLQEVVKKFKVPEGFALDRLQAQLTDSRLIIKAPVEKRNNNITIKVVRVPDRDENLKESSAGKEFNAENQEKEIDTSTAEGVEEHHVTLKLYPKTPETIIK</sequence>
<feature type="domain" description="SHSP" evidence="4">
    <location>
        <begin position="48"/>
        <end position="157"/>
    </location>
</feature>
<dbReference type="CDD" id="cd06526">
    <property type="entry name" value="metazoan_ACD"/>
    <property type="match status" value="1"/>
</dbReference>
<dbReference type="GeneID" id="100899142"/>
<dbReference type="SUPFAM" id="SSF49764">
    <property type="entry name" value="HSP20-like chaperones"/>
    <property type="match status" value="1"/>
</dbReference>
<evidence type="ECO:0000313" key="5">
    <source>
        <dbReference type="Proteomes" id="UP000694867"/>
    </source>
</evidence>
<dbReference type="InterPro" id="IPR008978">
    <property type="entry name" value="HSP20-like_chaperone"/>
</dbReference>
<evidence type="ECO:0000256" key="1">
    <source>
        <dbReference type="PROSITE-ProRule" id="PRU00285"/>
    </source>
</evidence>
<feature type="region of interest" description="Disordered" evidence="3">
    <location>
        <begin position="160"/>
        <end position="187"/>
    </location>
</feature>
<dbReference type="AlphaFoldDB" id="A0AAJ6VYQ1"/>
<feature type="compositionally biased region" description="Basic and acidic residues" evidence="3">
    <location>
        <begin position="160"/>
        <end position="180"/>
    </location>
</feature>
<dbReference type="PROSITE" id="PS01031">
    <property type="entry name" value="SHSP"/>
    <property type="match status" value="1"/>
</dbReference>
<dbReference type="KEGG" id="goe:100899142"/>
<evidence type="ECO:0000259" key="4">
    <source>
        <dbReference type="PROSITE" id="PS01031"/>
    </source>
</evidence>
<dbReference type="Pfam" id="PF00011">
    <property type="entry name" value="HSP20"/>
    <property type="match status" value="1"/>
</dbReference>
<accession>A0AAJ6VYQ1</accession>
<evidence type="ECO:0000313" key="6">
    <source>
        <dbReference type="RefSeq" id="XP_003744809.1"/>
    </source>
</evidence>
<dbReference type="InterPro" id="IPR002068">
    <property type="entry name" value="A-crystallin/Hsp20_dom"/>
</dbReference>
<proteinExistence type="inferred from homology"/>
<evidence type="ECO:0000256" key="2">
    <source>
        <dbReference type="RuleBase" id="RU003616"/>
    </source>
</evidence>
<reference evidence="6" key="1">
    <citation type="submission" date="2025-08" db="UniProtKB">
        <authorList>
            <consortium name="RefSeq"/>
        </authorList>
    </citation>
    <scope>IDENTIFICATION</scope>
</reference>
<name>A0AAJ6VYQ1_9ACAR</name>
<dbReference type="Gene3D" id="2.60.40.790">
    <property type="match status" value="1"/>
</dbReference>
<protein>
    <submittedName>
        <fullName evidence="6">Major egg antigen-like</fullName>
    </submittedName>
</protein>
<organism evidence="5 6">
    <name type="scientific">Galendromus occidentalis</name>
    <name type="common">western predatory mite</name>
    <dbReference type="NCBI Taxonomy" id="34638"/>
    <lineage>
        <taxon>Eukaryota</taxon>
        <taxon>Metazoa</taxon>
        <taxon>Ecdysozoa</taxon>
        <taxon>Arthropoda</taxon>
        <taxon>Chelicerata</taxon>
        <taxon>Arachnida</taxon>
        <taxon>Acari</taxon>
        <taxon>Parasitiformes</taxon>
        <taxon>Mesostigmata</taxon>
        <taxon>Gamasina</taxon>
        <taxon>Phytoseioidea</taxon>
        <taxon>Phytoseiidae</taxon>
        <taxon>Typhlodrominae</taxon>
        <taxon>Galendromus</taxon>
    </lineage>
</organism>
<evidence type="ECO:0000256" key="3">
    <source>
        <dbReference type="SAM" id="MobiDB-lite"/>
    </source>
</evidence>
<keyword evidence="5" id="KW-1185">Reference proteome</keyword>
<comment type="similarity">
    <text evidence="1 2">Belongs to the small heat shock protein (HSP20) family.</text>
</comment>
<gene>
    <name evidence="6" type="primary">LOC100899142</name>
</gene>